<accession>A0A9W6I324</accession>
<sequence>MLKMLTRPITAWKPPTTIIVRPANITQPIQAVGSGSAGRSGADAACAVGPGAGGVGVRGDP</sequence>
<dbReference type="AlphaFoldDB" id="A0A9W6I324"/>
<organism evidence="1 2">
    <name type="scientific">Streptosporangium carneum</name>
    <dbReference type="NCBI Taxonomy" id="47481"/>
    <lineage>
        <taxon>Bacteria</taxon>
        <taxon>Bacillati</taxon>
        <taxon>Actinomycetota</taxon>
        <taxon>Actinomycetes</taxon>
        <taxon>Streptosporangiales</taxon>
        <taxon>Streptosporangiaceae</taxon>
        <taxon>Streptosporangium</taxon>
    </lineage>
</organism>
<reference evidence="1" key="2">
    <citation type="submission" date="2023-01" db="EMBL/GenBank/DDBJ databases">
        <authorList>
            <person name="Sun Q."/>
            <person name="Evtushenko L."/>
        </authorList>
    </citation>
    <scope>NUCLEOTIDE SEQUENCE</scope>
    <source>
        <strain evidence="1">VKM Ac-2007</strain>
    </source>
</reference>
<evidence type="ECO:0000313" key="2">
    <source>
        <dbReference type="Proteomes" id="UP001143474"/>
    </source>
</evidence>
<name>A0A9W6I324_9ACTN</name>
<dbReference type="Proteomes" id="UP001143474">
    <property type="component" value="Unassembled WGS sequence"/>
</dbReference>
<proteinExistence type="predicted"/>
<gene>
    <name evidence="1" type="ORF">GCM10017600_41830</name>
</gene>
<comment type="caution">
    <text evidence="1">The sequence shown here is derived from an EMBL/GenBank/DDBJ whole genome shotgun (WGS) entry which is preliminary data.</text>
</comment>
<protein>
    <submittedName>
        <fullName evidence="1">Uncharacterized protein</fullName>
    </submittedName>
</protein>
<evidence type="ECO:0000313" key="1">
    <source>
        <dbReference type="EMBL" id="GLK10777.1"/>
    </source>
</evidence>
<reference evidence="1" key="1">
    <citation type="journal article" date="2014" name="Int. J. Syst. Evol. Microbiol.">
        <title>Complete genome sequence of Corynebacterium casei LMG S-19264T (=DSM 44701T), isolated from a smear-ripened cheese.</title>
        <authorList>
            <consortium name="US DOE Joint Genome Institute (JGI-PGF)"/>
            <person name="Walter F."/>
            <person name="Albersmeier A."/>
            <person name="Kalinowski J."/>
            <person name="Ruckert C."/>
        </authorList>
    </citation>
    <scope>NUCLEOTIDE SEQUENCE</scope>
    <source>
        <strain evidence="1">VKM Ac-2007</strain>
    </source>
</reference>
<keyword evidence="2" id="KW-1185">Reference proteome</keyword>
<dbReference type="EMBL" id="BSEV01000009">
    <property type="protein sequence ID" value="GLK10777.1"/>
    <property type="molecule type" value="Genomic_DNA"/>
</dbReference>